<keyword evidence="6" id="KW-0175">Coiled coil</keyword>
<evidence type="ECO:0000256" key="2">
    <source>
        <dbReference type="ARBA" id="ARBA00022475"/>
    </source>
</evidence>
<keyword evidence="8" id="KW-0732">Signal</keyword>
<keyword evidence="10" id="KW-1185">Reference proteome</keyword>
<keyword evidence="9" id="KW-0282">Flagellum</keyword>
<dbReference type="Pfam" id="PF04347">
    <property type="entry name" value="FliO"/>
    <property type="match status" value="1"/>
</dbReference>
<comment type="caution">
    <text evidence="9">The sequence shown here is derived from an EMBL/GenBank/DDBJ whole genome shotgun (WGS) entry which is preliminary data.</text>
</comment>
<keyword evidence="9" id="KW-0966">Cell projection</keyword>
<name>A0A8J3AGU4_9BACI</name>
<proteinExistence type="predicted"/>
<evidence type="ECO:0000313" key="9">
    <source>
        <dbReference type="EMBL" id="GGI14202.1"/>
    </source>
</evidence>
<feature type="chain" id="PRO_5035317621" evidence="8">
    <location>
        <begin position="27"/>
        <end position="221"/>
    </location>
</feature>
<organism evidence="9 10">
    <name type="scientific">Gottfriedia solisilvae</name>
    <dbReference type="NCBI Taxonomy" id="1516104"/>
    <lineage>
        <taxon>Bacteria</taxon>
        <taxon>Bacillati</taxon>
        <taxon>Bacillota</taxon>
        <taxon>Bacilli</taxon>
        <taxon>Bacillales</taxon>
        <taxon>Bacillaceae</taxon>
        <taxon>Gottfriedia</taxon>
    </lineage>
</organism>
<dbReference type="InterPro" id="IPR022781">
    <property type="entry name" value="Flagellar_biosynth_FliO"/>
</dbReference>
<keyword evidence="9" id="KW-0969">Cilium</keyword>
<keyword evidence="4 7" id="KW-1133">Transmembrane helix</keyword>
<protein>
    <submittedName>
        <fullName evidence="9">Flagellar biosynthetic protein FliZ</fullName>
    </submittedName>
</protein>
<evidence type="ECO:0000256" key="5">
    <source>
        <dbReference type="ARBA" id="ARBA00023136"/>
    </source>
</evidence>
<comment type="subcellular location">
    <subcellularLocation>
        <location evidence="1">Cell membrane</location>
    </subcellularLocation>
</comment>
<feature type="transmembrane region" description="Helical" evidence="7">
    <location>
        <begin position="68"/>
        <end position="89"/>
    </location>
</feature>
<dbReference type="Proteomes" id="UP000626244">
    <property type="component" value="Unassembled WGS sequence"/>
</dbReference>
<keyword evidence="3 7" id="KW-0812">Transmembrane</keyword>
<evidence type="ECO:0000256" key="1">
    <source>
        <dbReference type="ARBA" id="ARBA00004236"/>
    </source>
</evidence>
<evidence type="ECO:0000256" key="4">
    <source>
        <dbReference type="ARBA" id="ARBA00022989"/>
    </source>
</evidence>
<reference evidence="10" key="1">
    <citation type="journal article" date="2019" name="Int. J. Syst. Evol. Microbiol.">
        <title>The Global Catalogue of Microorganisms (GCM) 10K type strain sequencing project: providing services to taxonomists for standard genome sequencing and annotation.</title>
        <authorList>
            <consortium name="The Broad Institute Genomics Platform"/>
            <consortium name="The Broad Institute Genome Sequencing Center for Infectious Disease"/>
            <person name="Wu L."/>
            <person name="Ma J."/>
        </authorList>
    </citation>
    <scope>NUCLEOTIDE SEQUENCE [LARGE SCALE GENOMIC DNA]</scope>
    <source>
        <strain evidence="10">CGMCC 1.14993</strain>
    </source>
</reference>
<evidence type="ECO:0000256" key="8">
    <source>
        <dbReference type="SAM" id="SignalP"/>
    </source>
</evidence>
<sequence length="221" mass="25002">MKKLLFLTLLSLMVIVAPFKSTVGFAAQSNPSIQDCIDNPKLCDDNTKKQTSQDISEVKSTKLTFFDYVKMIISFGIVIGLLYLVLYWIKRNGNSFLKNNVINSLGGTSVGSNKSVQILKIGNSLYVVGVGEDITLLKEISDEEEIQSIEELREQKTQAEVKVTKWFENVIKQDYRKIDSTKIDSTKESFKNLFNQQMQSLKGKKNSILTRIDEKGIDNNE</sequence>
<dbReference type="OrthoDB" id="2376965at2"/>
<feature type="signal peptide" evidence="8">
    <location>
        <begin position="1"/>
        <end position="26"/>
    </location>
</feature>
<keyword evidence="2" id="KW-1003">Cell membrane</keyword>
<feature type="coiled-coil region" evidence="6">
    <location>
        <begin position="142"/>
        <end position="169"/>
    </location>
</feature>
<dbReference type="GO" id="GO:0016020">
    <property type="term" value="C:membrane"/>
    <property type="evidence" value="ECO:0007669"/>
    <property type="project" value="InterPro"/>
</dbReference>
<evidence type="ECO:0000256" key="7">
    <source>
        <dbReference type="SAM" id="Phobius"/>
    </source>
</evidence>
<dbReference type="GO" id="GO:0044781">
    <property type="term" value="P:bacterial-type flagellum organization"/>
    <property type="evidence" value="ECO:0007669"/>
    <property type="project" value="InterPro"/>
</dbReference>
<accession>A0A8J3AGU4</accession>
<keyword evidence="5 7" id="KW-0472">Membrane</keyword>
<evidence type="ECO:0000313" key="10">
    <source>
        <dbReference type="Proteomes" id="UP000626244"/>
    </source>
</evidence>
<evidence type="ECO:0000256" key="6">
    <source>
        <dbReference type="SAM" id="Coils"/>
    </source>
</evidence>
<evidence type="ECO:0000256" key="3">
    <source>
        <dbReference type="ARBA" id="ARBA00022692"/>
    </source>
</evidence>
<dbReference type="EMBL" id="BMHB01000001">
    <property type="protein sequence ID" value="GGI14202.1"/>
    <property type="molecule type" value="Genomic_DNA"/>
</dbReference>
<dbReference type="RefSeq" id="WP_087998533.1">
    <property type="nucleotide sequence ID" value="NZ_BMHB01000001.1"/>
</dbReference>
<dbReference type="AlphaFoldDB" id="A0A8J3AGU4"/>
<gene>
    <name evidence="9" type="primary">fliZ</name>
    <name evidence="9" type="ORF">GCM10007380_21760</name>
</gene>